<dbReference type="PANTHER" id="PTHR23088:SF27">
    <property type="entry name" value="DEAMINATED GLUTATHIONE AMIDASE"/>
    <property type="match status" value="1"/>
</dbReference>
<dbReference type="AlphaFoldDB" id="A0A8J3RWL4"/>
<name>A0A8J3RWL4_9ACTN</name>
<sequence>MTRIALCQIPVSEDPAANLRQVQTSLARAADDGAELAIFPEAALTRYGKRILDLAEPLDGPFVTGLAEAARAHGLSVIAGVFEPATGRSTPPGDGTVQVKSTIPAESTIPASDADTARAGDAGAIRVYNTAVALGPDGEVRAAYRKIHLFDSFGARESSLVVPGDEPVVVELAGLRVGLVTCYDIRFPELTRALADRGADLFAVIAAWGSGPMKEEHWATLTRTRAIENTTWVAAVGQAPNPEAADGFGIGRSMLIDPMGVVRADLGPAPAVQTCVLDAQVTIVTRNALPCLEHRRL</sequence>
<dbReference type="InterPro" id="IPR036526">
    <property type="entry name" value="C-N_Hydrolase_sf"/>
</dbReference>
<evidence type="ECO:0000313" key="4">
    <source>
        <dbReference type="Proteomes" id="UP000616724"/>
    </source>
</evidence>
<feature type="domain" description="CN hydrolase" evidence="2">
    <location>
        <begin position="2"/>
        <end position="283"/>
    </location>
</feature>
<evidence type="ECO:0000313" key="3">
    <source>
        <dbReference type="EMBL" id="GIH81297.1"/>
    </source>
</evidence>
<dbReference type="EMBL" id="BOOH01000073">
    <property type="protein sequence ID" value="GIH81297.1"/>
    <property type="molecule type" value="Genomic_DNA"/>
</dbReference>
<dbReference type="PROSITE" id="PS50263">
    <property type="entry name" value="CN_HYDROLASE"/>
    <property type="match status" value="1"/>
</dbReference>
<dbReference type="CDD" id="cd07581">
    <property type="entry name" value="nitrilase_3"/>
    <property type="match status" value="1"/>
</dbReference>
<dbReference type="Gene3D" id="3.60.110.10">
    <property type="entry name" value="Carbon-nitrogen hydrolase"/>
    <property type="match status" value="1"/>
</dbReference>
<protein>
    <submittedName>
        <fullName evidence="3">Amidohydrolase</fullName>
    </submittedName>
</protein>
<accession>A0A8J3RWL4</accession>
<dbReference type="InterPro" id="IPR003010">
    <property type="entry name" value="C-N_Hydrolase"/>
</dbReference>
<proteinExistence type="inferred from homology"/>
<dbReference type="PANTHER" id="PTHR23088">
    <property type="entry name" value="NITRILASE-RELATED"/>
    <property type="match status" value="1"/>
</dbReference>
<reference evidence="3 4" key="1">
    <citation type="submission" date="2021-01" db="EMBL/GenBank/DDBJ databases">
        <title>Whole genome shotgun sequence of Planobispora longispora NBRC 13918.</title>
        <authorList>
            <person name="Komaki H."/>
            <person name="Tamura T."/>
        </authorList>
    </citation>
    <scope>NUCLEOTIDE SEQUENCE [LARGE SCALE GENOMIC DNA]</scope>
    <source>
        <strain evidence="3 4">NBRC 13918</strain>
    </source>
</reference>
<dbReference type="SUPFAM" id="SSF56317">
    <property type="entry name" value="Carbon-nitrogen hydrolase"/>
    <property type="match status" value="1"/>
</dbReference>
<dbReference type="Proteomes" id="UP000616724">
    <property type="component" value="Unassembled WGS sequence"/>
</dbReference>
<evidence type="ECO:0000259" key="2">
    <source>
        <dbReference type="PROSITE" id="PS50263"/>
    </source>
</evidence>
<keyword evidence="4" id="KW-1185">Reference proteome</keyword>
<gene>
    <name evidence="3" type="ORF">Plo01_77260</name>
</gene>
<comment type="caution">
    <text evidence="3">The sequence shown here is derived from an EMBL/GenBank/DDBJ whole genome shotgun (WGS) entry which is preliminary data.</text>
</comment>
<evidence type="ECO:0000256" key="1">
    <source>
        <dbReference type="ARBA" id="ARBA00010613"/>
    </source>
</evidence>
<comment type="similarity">
    <text evidence="1">Belongs to the carbon-nitrogen hydrolase superfamily. NIT1/NIT2 family.</text>
</comment>
<dbReference type="PROSITE" id="PS01227">
    <property type="entry name" value="UPF0012"/>
    <property type="match status" value="1"/>
</dbReference>
<organism evidence="3 4">
    <name type="scientific">Planobispora longispora</name>
    <dbReference type="NCBI Taxonomy" id="28887"/>
    <lineage>
        <taxon>Bacteria</taxon>
        <taxon>Bacillati</taxon>
        <taxon>Actinomycetota</taxon>
        <taxon>Actinomycetes</taxon>
        <taxon>Streptosporangiales</taxon>
        <taxon>Streptosporangiaceae</taxon>
        <taxon>Planobispora</taxon>
    </lineage>
</organism>
<dbReference type="RefSeq" id="WP_239317873.1">
    <property type="nucleotide sequence ID" value="NZ_BOOH01000073.1"/>
</dbReference>
<dbReference type="InterPro" id="IPR001110">
    <property type="entry name" value="UPF0012_CS"/>
</dbReference>
<dbReference type="Pfam" id="PF00795">
    <property type="entry name" value="CN_hydrolase"/>
    <property type="match status" value="1"/>
</dbReference>